<dbReference type="InterPro" id="IPR046373">
    <property type="entry name" value="Acyl-CoA_Oxase/DH_mid-dom_sf"/>
</dbReference>
<dbReference type="InterPro" id="IPR013786">
    <property type="entry name" value="AcylCoA_DH/ox_N"/>
</dbReference>
<dbReference type="PANTHER" id="PTHR43292">
    <property type="entry name" value="ACYL-COA DEHYDROGENASE"/>
    <property type="match status" value="1"/>
</dbReference>
<evidence type="ECO:0000256" key="2">
    <source>
        <dbReference type="ARBA" id="ARBA00009347"/>
    </source>
</evidence>
<dbReference type="AlphaFoldDB" id="A0A3A9JVM0"/>
<proteinExistence type="inferred from homology"/>
<evidence type="ECO:0000313" key="12">
    <source>
        <dbReference type="Proteomes" id="UP000274097"/>
    </source>
</evidence>
<comment type="similarity">
    <text evidence="2 6">Belongs to the acyl-CoA dehydrogenase family.</text>
</comment>
<dbReference type="SUPFAM" id="SSF56645">
    <property type="entry name" value="Acyl-CoA dehydrogenase NM domain-like"/>
    <property type="match status" value="1"/>
</dbReference>
<feature type="domain" description="Acyl-CoA dehydrogenase/oxidase C-terminal" evidence="7">
    <location>
        <begin position="235"/>
        <end position="383"/>
    </location>
</feature>
<dbReference type="FunFam" id="2.40.110.10:FF:000011">
    <property type="entry name" value="Acyl-CoA dehydrogenase FadE34"/>
    <property type="match status" value="1"/>
</dbReference>
<evidence type="ECO:0000313" key="10">
    <source>
        <dbReference type="EMBL" id="RKK04858.1"/>
    </source>
</evidence>
<sequence>MDQDTLPPEALDQMEDNAFRLHVRNWIEANYPPEMRFPRRRMHWHENEPWYMALSRQGWLAPNWPREYGGMGLGATKQLIMIEELERHGCARVSDMGLIMLGPMLIKHGTEEQKQRFLPRILSGEDIWCQGYSEPNAGSDLAALRLDAADAGDHWVLNGQKTWITLANDANWIFVLARTDKSGKKQQGISFLLLPMDAPGVSVRPIINLDLHDEFCEVFFDNVRVPKDMVVGEVNQGWTYAKALLGFERIAIGSPKLSSNGLARLKAIAVAVGKDQDPAFLDQYARFSMELADLKELYESFVAKLKRGETLGPDVSILKIVQTELFQRITDAMLEIAGENAGLLDPMPGEGLHPAGQFLLARPSTIFGGSSEILRNILARNVLDLPA</sequence>
<dbReference type="InterPro" id="IPR036250">
    <property type="entry name" value="AcylCo_DH-like_C"/>
</dbReference>
<organism evidence="10 13">
    <name type="scientific">Teichococcus wenyumeiae</name>
    <dbReference type="NCBI Taxonomy" id="2478470"/>
    <lineage>
        <taxon>Bacteria</taxon>
        <taxon>Pseudomonadati</taxon>
        <taxon>Pseudomonadota</taxon>
        <taxon>Alphaproteobacteria</taxon>
        <taxon>Acetobacterales</taxon>
        <taxon>Roseomonadaceae</taxon>
        <taxon>Roseomonas</taxon>
    </lineage>
</organism>
<dbReference type="RefSeq" id="WP_120637682.1">
    <property type="nucleotide sequence ID" value="NZ_RAQU01000030.1"/>
</dbReference>
<dbReference type="Pfam" id="PF00441">
    <property type="entry name" value="Acyl-CoA_dh_1"/>
    <property type="match status" value="1"/>
</dbReference>
<dbReference type="Proteomes" id="UP000274097">
    <property type="component" value="Unassembled WGS sequence"/>
</dbReference>
<keyword evidence="5 6" id="KW-0560">Oxidoreductase</keyword>
<evidence type="ECO:0000256" key="5">
    <source>
        <dbReference type="ARBA" id="ARBA00023002"/>
    </source>
</evidence>
<dbReference type="GO" id="GO:0050660">
    <property type="term" value="F:flavin adenine dinucleotide binding"/>
    <property type="evidence" value="ECO:0007669"/>
    <property type="project" value="InterPro"/>
</dbReference>
<evidence type="ECO:0000256" key="4">
    <source>
        <dbReference type="ARBA" id="ARBA00022827"/>
    </source>
</evidence>
<dbReference type="InterPro" id="IPR006091">
    <property type="entry name" value="Acyl-CoA_Oxase/DH_mid-dom"/>
</dbReference>
<dbReference type="InterPro" id="IPR009100">
    <property type="entry name" value="AcylCoA_DH/oxidase_NM_dom_sf"/>
</dbReference>
<protein>
    <submittedName>
        <fullName evidence="10">Acyl-CoA dehydrogenase</fullName>
    </submittedName>
</protein>
<dbReference type="InterPro" id="IPR052161">
    <property type="entry name" value="Mycobact_Acyl-CoA_DH"/>
</dbReference>
<dbReference type="GO" id="GO:0005886">
    <property type="term" value="C:plasma membrane"/>
    <property type="evidence" value="ECO:0007669"/>
    <property type="project" value="TreeGrafter"/>
</dbReference>
<dbReference type="Pfam" id="PF02770">
    <property type="entry name" value="Acyl-CoA_dh_M"/>
    <property type="match status" value="1"/>
</dbReference>
<dbReference type="OrthoDB" id="5510711at2"/>
<dbReference type="InterPro" id="IPR037069">
    <property type="entry name" value="AcylCoA_DH/ox_N_sf"/>
</dbReference>
<gene>
    <name evidence="10" type="ORF">D6Z83_07380</name>
    <name evidence="11" type="ORF">EBE87_15290</name>
</gene>
<dbReference type="Gene3D" id="1.10.540.10">
    <property type="entry name" value="Acyl-CoA dehydrogenase/oxidase, N-terminal domain"/>
    <property type="match status" value="1"/>
</dbReference>
<dbReference type="EMBL" id="RAQU01000030">
    <property type="protein sequence ID" value="RKK04858.1"/>
    <property type="molecule type" value="Genomic_DNA"/>
</dbReference>
<dbReference type="Proteomes" id="UP000278036">
    <property type="component" value="Unassembled WGS sequence"/>
</dbReference>
<keyword evidence="4 6" id="KW-0274">FAD</keyword>
<evidence type="ECO:0000259" key="7">
    <source>
        <dbReference type="Pfam" id="PF00441"/>
    </source>
</evidence>
<name>A0A3A9JVM0_9PROT</name>
<evidence type="ECO:0000256" key="3">
    <source>
        <dbReference type="ARBA" id="ARBA00022630"/>
    </source>
</evidence>
<evidence type="ECO:0000256" key="1">
    <source>
        <dbReference type="ARBA" id="ARBA00001974"/>
    </source>
</evidence>
<dbReference type="Gene3D" id="1.20.140.10">
    <property type="entry name" value="Butyryl-CoA Dehydrogenase, subunit A, domain 3"/>
    <property type="match status" value="1"/>
</dbReference>
<keyword evidence="3 6" id="KW-0285">Flavoprotein</keyword>
<feature type="domain" description="Acyl-CoA oxidase/dehydrogenase middle" evidence="8">
    <location>
        <begin position="129"/>
        <end position="223"/>
    </location>
</feature>
<dbReference type="InterPro" id="IPR009075">
    <property type="entry name" value="AcylCo_DH/oxidase_C"/>
</dbReference>
<dbReference type="Pfam" id="PF02771">
    <property type="entry name" value="Acyl-CoA_dh_N"/>
    <property type="match status" value="1"/>
</dbReference>
<dbReference type="PANTHER" id="PTHR43292:SF3">
    <property type="entry name" value="ACYL-COA DEHYDROGENASE FADE29"/>
    <property type="match status" value="1"/>
</dbReference>
<dbReference type="EMBL" id="RFLX01000011">
    <property type="protein sequence ID" value="RMI20507.1"/>
    <property type="molecule type" value="Genomic_DNA"/>
</dbReference>
<comment type="cofactor">
    <cofactor evidence="1 6">
        <name>FAD</name>
        <dbReference type="ChEBI" id="CHEBI:57692"/>
    </cofactor>
</comment>
<dbReference type="GO" id="GO:0016627">
    <property type="term" value="F:oxidoreductase activity, acting on the CH-CH group of donors"/>
    <property type="evidence" value="ECO:0007669"/>
    <property type="project" value="InterPro"/>
</dbReference>
<evidence type="ECO:0000313" key="11">
    <source>
        <dbReference type="EMBL" id="RMI20507.1"/>
    </source>
</evidence>
<evidence type="ECO:0000256" key="6">
    <source>
        <dbReference type="RuleBase" id="RU362125"/>
    </source>
</evidence>
<dbReference type="SUPFAM" id="SSF47203">
    <property type="entry name" value="Acyl-CoA dehydrogenase C-terminal domain-like"/>
    <property type="match status" value="1"/>
</dbReference>
<accession>A0A3A9JVM0</accession>
<feature type="domain" description="Acyl-CoA dehydrogenase/oxidase N-terminal" evidence="9">
    <location>
        <begin position="15"/>
        <end position="125"/>
    </location>
</feature>
<dbReference type="Gene3D" id="2.40.110.10">
    <property type="entry name" value="Butyryl-CoA Dehydrogenase, subunit A, domain 2"/>
    <property type="match status" value="1"/>
</dbReference>
<evidence type="ECO:0000259" key="9">
    <source>
        <dbReference type="Pfam" id="PF02771"/>
    </source>
</evidence>
<dbReference type="InParanoid" id="A0A3A9JVM0"/>
<keyword evidence="12" id="KW-1185">Reference proteome</keyword>
<comment type="caution">
    <text evidence="10">The sequence shown here is derived from an EMBL/GenBank/DDBJ whole genome shotgun (WGS) entry which is preliminary data.</text>
</comment>
<evidence type="ECO:0000259" key="8">
    <source>
        <dbReference type="Pfam" id="PF02770"/>
    </source>
</evidence>
<evidence type="ECO:0000313" key="13">
    <source>
        <dbReference type="Proteomes" id="UP000278036"/>
    </source>
</evidence>
<reference evidence="10 13" key="1">
    <citation type="submission" date="2018-09" db="EMBL/GenBank/DDBJ databases">
        <title>Roseomonas sp. nov., isolated from feces of Tibetan antelopes in the Qinghai-Tibet plateau, China.</title>
        <authorList>
            <person name="Tian Z."/>
        </authorList>
    </citation>
    <scope>NUCLEOTIDE SEQUENCE [LARGE SCALE GENOMIC DNA]</scope>
    <source>
        <strain evidence="11 12">Z23</strain>
        <strain evidence="10 13">Z24</strain>
    </source>
</reference>